<evidence type="ECO:0000256" key="6">
    <source>
        <dbReference type="ARBA" id="ARBA00023033"/>
    </source>
</evidence>
<dbReference type="PROSITE" id="PS00086">
    <property type="entry name" value="CYTOCHROME_P450"/>
    <property type="match status" value="1"/>
</dbReference>
<dbReference type="PRINTS" id="PR00463">
    <property type="entry name" value="EP450I"/>
</dbReference>
<evidence type="ECO:0000313" key="10">
    <source>
        <dbReference type="EMBL" id="RXH98200.1"/>
    </source>
</evidence>
<reference evidence="10 11" key="1">
    <citation type="submission" date="2018-10" db="EMBL/GenBank/DDBJ databases">
        <title>A high-quality apple genome assembly.</title>
        <authorList>
            <person name="Hu J."/>
        </authorList>
    </citation>
    <scope>NUCLEOTIDE SEQUENCE [LARGE SCALE GENOMIC DNA]</scope>
    <source>
        <strain evidence="11">cv. HFTH1</strain>
        <tissue evidence="10">Young leaf</tissue>
    </source>
</reference>
<evidence type="ECO:0000256" key="1">
    <source>
        <dbReference type="ARBA" id="ARBA00010617"/>
    </source>
</evidence>
<keyword evidence="2 7" id="KW-0349">Heme</keyword>
<dbReference type="InterPro" id="IPR001128">
    <property type="entry name" value="Cyt_P450"/>
</dbReference>
<dbReference type="InterPro" id="IPR036396">
    <property type="entry name" value="Cyt_P450_sf"/>
</dbReference>
<organism evidence="10 11">
    <name type="scientific">Malus domestica</name>
    <name type="common">Apple</name>
    <name type="synonym">Pyrus malus</name>
    <dbReference type="NCBI Taxonomy" id="3750"/>
    <lineage>
        <taxon>Eukaryota</taxon>
        <taxon>Viridiplantae</taxon>
        <taxon>Streptophyta</taxon>
        <taxon>Embryophyta</taxon>
        <taxon>Tracheophyta</taxon>
        <taxon>Spermatophyta</taxon>
        <taxon>Magnoliopsida</taxon>
        <taxon>eudicotyledons</taxon>
        <taxon>Gunneridae</taxon>
        <taxon>Pentapetalae</taxon>
        <taxon>rosids</taxon>
        <taxon>fabids</taxon>
        <taxon>Rosales</taxon>
        <taxon>Rosaceae</taxon>
        <taxon>Amygdaloideae</taxon>
        <taxon>Maleae</taxon>
        <taxon>Malus</taxon>
    </lineage>
</organism>
<dbReference type="GO" id="GO:0004497">
    <property type="term" value="F:monooxygenase activity"/>
    <property type="evidence" value="ECO:0007669"/>
    <property type="project" value="UniProtKB-KW"/>
</dbReference>
<dbReference type="InterPro" id="IPR017972">
    <property type="entry name" value="Cyt_P450_CS"/>
</dbReference>
<dbReference type="InterPro" id="IPR050651">
    <property type="entry name" value="Plant_Cytochrome_P450_Monoox"/>
</dbReference>
<dbReference type="PANTHER" id="PTHR47947:SF25">
    <property type="entry name" value="DIMETHYLNONATRIENE SYNTHASE"/>
    <property type="match status" value="1"/>
</dbReference>
<keyword evidence="9" id="KW-0812">Transmembrane</keyword>
<dbReference type="InterPro" id="IPR002401">
    <property type="entry name" value="Cyt_P450_E_grp-I"/>
</dbReference>
<dbReference type="GO" id="GO:0016705">
    <property type="term" value="F:oxidoreductase activity, acting on paired donors, with incorporation or reduction of molecular oxygen"/>
    <property type="evidence" value="ECO:0007669"/>
    <property type="project" value="InterPro"/>
</dbReference>
<dbReference type="GO" id="GO:0005506">
    <property type="term" value="F:iron ion binding"/>
    <property type="evidence" value="ECO:0007669"/>
    <property type="project" value="InterPro"/>
</dbReference>
<accession>A0A498JRY1</accession>
<keyword evidence="6 8" id="KW-0503">Monooxygenase</keyword>
<keyword evidence="9" id="KW-1133">Transmembrane helix</keyword>
<feature type="transmembrane region" description="Helical" evidence="9">
    <location>
        <begin position="45"/>
        <end position="64"/>
    </location>
</feature>
<dbReference type="GO" id="GO:0046246">
    <property type="term" value="P:terpene biosynthetic process"/>
    <property type="evidence" value="ECO:0007669"/>
    <property type="project" value="TreeGrafter"/>
</dbReference>
<keyword evidence="3 7" id="KW-0479">Metal-binding</keyword>
<evidence type="ECO:0000313" key="11">
    <source>
        <dbReference type="Proteomes" id="UP000290289"/>
    </source>
</evidence>
<comment type="caution">
    <text evidence="10">The sequence shown here is derived from an EMBL/GenBank/DDBJ whole genome shotgun (WGS) entry which is preliminary data.</text>
</comment>
<comment type="cofactor">
    <cofactor evidence="7">
        <name>heme</name>
        <dbReference type="ChEBI" id="CHEBI:30413"/>
    </cofactor>
</comment>
<proteinExistence type="inferred from homology"/>
<dbReference type="SUPFAM" id="SSF48264">
    <property type="entry name" value="Cytochrome P450"/>
    <property type="match status" value="1"/>
</dbReference>
<keyword evidence="5 7" id="KW-0408">Iron</keyword>
<dbReference type="Proteomes" id="UP000290289">
    <property type="component" value="Chromosome 5"/>
</dbReference>
<keyword evidence="11" id="KW-1185">Reference proteome</keyword>
<evidence type="ECO:0000256" key="4">
    <source>
        <dbReference type="ARBA" id="ARBA00023002"/>
    </source>
</evidence>
<dbReference type="GO" id="GO:0020037">
    <property type="term" value="F:heme binding"/>
    <property type="evidence" value="ECO:0007669"/>
    <property type="project" value="InterPro"/>
</dbReference>
<evidence type="ECO:0000256" key="9">
    <source>
        <dbReference type="SAM" id="Phobius"/>
    </source>
</evidence>
<dbReference type="Gene3D" id="1.10.630.10">
    <property type="entry name" value="Cytochrome P450"/>
    <property type="match status" value="1"/>
</dbReference>
<sequence>MVERIAYPEPLKTYKYTYEIYDVIILRTFHISPTMDDFISPFHKIINTILALLLVLCCALRIIAAYTKQNKKKNIINNTKTETRSLTKVPQPPGAWPFIGHLHLLHGKDPVALILGAMADKFGPIYSLKLGPRQVMVVLSAWEQVKERFTKNDIAFSTRPSTAAGKHLGYNNAIFALAPYGPYWRDIRKLATQEYLSAQKVEMHSHVRAEEVDSFIKKLFDVVGSSGLTTSPPTSPTVVVHLSELVEHLTFNISVRLIAGKRFSDGEYNEKGSEAWRFEKAMQEAMHLLGNFVWSDAMPYFEWLDSLFGPVSFMKRTFKELDSVLSSWVDEHRSQQGDKIGNKINSSRVESDLIDAMISNFGEEAVISGHSCDNVIKATSLILIIGGTQSTSVALTWALSLLLNNPSALKSAQQELDINVGSDRWVQESDLPNLKYLQAIVKETLRLYPSVPITVHEGTEDSHLSGYHVPKGTRIVVNLWKLHRDPSVWANPCEFQPERFMTDHADVDYFKGFEYIPFSSGRRSCPGATLGLHVVQLLLARLLQGFDMSRVGDGPVDMRERVGLALTKADPLKAFLAPRLPLHVYL</sequence>
<comment type="similarity">
    <text evidence="1 8">Belongs to the cytochrome P450 family.</text>
</comment>
<dbReference type="PRINTS" id="PR00385">
    <property type="entry name" value="P450"/>
</dbReference>
<keyword evidence="9" id="KW-0472">Membrane</keyword>
<dbReference type="STRING" id="3750.A0A498JRY1"/>
<dbReference type="AlphaFoldDB" id="A0A498JRY1"/>
<dbReference type="Pfam" id="PF00067">
    <property type="entry name" value="p450"/>
    <property type="match status" value="1"/>
</dbReference>
<protein>
    <recommendedName>
        <fullName evidence="12">Cytochrome P450</fullName>
    </recommendedName>
</protein>
<keyword evidence="4 8" id="KW-0560">Oxidoreductase</keyword>
<dbReference type="FunFam" id="1.10.630.10:FF:000026">
    <property type="entry name" value="Cytochrome P450 82C4"/>
    <property type="match status" value="1"/>
</dbReference>
<evidence type="ECO:0000256" key="8">
    <source>
        <dbReference type="RuleBase" id="RU000461"/>
    </source>
</evidence>
<gene>
    <name evidence="10" type="ORF">DVH24_010525</name>
</gene>
<evidence type="ECO:0008006" key="12">
    <source>
        <dbReference type="Google" id="ProtNLM"/>
    </source>
</evidence>
<evidence type="ECO:0000256" key="7">
    <source>
        <dbReference type="PIRSR" id="PIRSR602401-1"/>
    </source>
</evidence>
<feature type="binding site" description="axial binding residue" evidence="7">
    <location>
        <position position="525"/>
    </location>
    <ligand>
        <name>heme</name>
        <dbReference type="ChEBI" id="CHEBI:30413"/>
    </ligand>
    <ligandPart>
        <name>Fe</name>
        <dbReference type="ChEBI" id="CHEBI:18248"/>
    </ligandPart>
</feature>
<name>A0A498JRY1_MALDO</name>
<dbReference type="PANTHER" id="PTHR47947">
    <property type="entry name" value="CYTOCHROME P450 82C3-RELATED"/>
    <property type="match status" value="1"/>
</dbReference>
<evidence type="ECO:0000256" key="2">
    <source>
        <dbReference type="ARBA" id="ARBA00022617"/>
    </source>
</evidence>
<evidence type="ECO:0000256" key="5">
    <source>
        <dbReference type="ARBA" id="ARBA00023004"/>
    </source>
</evidence>
<evidence type="ECO:0000256" key="3">
    <source>
        <dbReference type="ARBA" id="ARBA00022723"/>
    </source>
</evidence>
<dbReference type="EMBL" id="RDQH01000331">
    <property type="protein sequence ID" value="RXH98200.1"/>
    <property type="molecule type" value="Genomic_DNA"/>
</dbReference>